<protein>
    <submittedName>
        <fullName evidence="2">Uncharacterized protein</fullName>
    </submittedName>
</protein>
<organism evidence="2 3">
    <name type="scientific">Pleurodeles waltl</name>
    <name type="common">Iberian ribbed newt</name>
    <dbReference type="NCBI Taxonomy" id="8319"/>
    <lineage>
        <taxon>Eukaryota</taxon>
        <taxon>Metazoa</taxon>
        <taxon>Chordata</taxon>
        <taxon>Craniata</taxon>
        <taxon>Vertebrata</taxon>
        <taxon>Euteleostomi</taxon>
        <taxon>Amphibia</taxon>
        <taxon>Batrachia</taxon>
        <taxon>Caudata</taxon>
        <taxon>Salamandroidea</taxon>
        <taxon>Salamandridae</taxon>
        <taxon>Pleurodelinae</taxon>
        <taxon>Pleurodeles</taxon>
    </lineage>
</organism>
<accession>A0AAV7WQT2</accession>
<proteinExistence type="predicted"/>
<feature type="region of interest" description="Disordered" evidence="1">
    <location>
        <begin position="1"/>
        <end position="118"/>
    </location>
</feature>
<evidence type="ECO:0000313" key="3">
    <source>
        <dbReference type="Proteomes" id="UP001066276"/>
    </source>
</evidence>
<reference evidence="2" key="1">
    <citation type="journal article" date="2022" name="bioRxiv">
        <title>Sequencing and chromosome-scale assembly of the giantPleurodeles waltlgenome.</title>
        <authorList>
            <person name="Brown T."/>
            <person name="Elewa A."/>
            <person name="Iarovenko S."/>
            <person name="Subramanian E."/>
            <person name="Araus A.J."/>
            <person name="Petzold A."/>
            <person name="Susuki M."/>
            <person name="Suzuki K.-i.T."/>
            <person name="Hayashi T."/>
            <person name="Toyoda A."/>
            <person name="Oliveira C."/>
            <person name="Osipova E."/>
            <person name="Leigh N.D."/>
            <person name="Simon A."/>
            <person name="Yun M.H."/>
        </authorList>
    </citation>
    <scope>NUCLEOTIDE SEQUENCE</scope>
    <source>
        <strain evidence="2">20211129_DDA</strain>
        <tissue evidence="2">Liver</tissue>
    </source>
</reference>
<comment type="caution">
    <text evidence="2">The sequence shown here is derived from an EMBL/GenBank/DDBJ whole genome shotgun (WGS) entry which is preliminary data.</text>
</comment>
<feature type="compositionally biased region" description="Basic and acidic residues" evidence="1">
    <location>
        <begin position="39"/>
        <end position="58"/>
    </location>
</feature>
<dbReference type="AlphaFoldDB" id="A0AAV7WQT2"/>
<name>A0AAV7WQT2_PLEWA</name>
<keyword evidence="3" id="KW-1185">Reference proteome</keyword>
<sequence>MAALRGRRCVEEEVPTKGVQRKTRERWEKDGRARRRMKERGEEKVKRERRRVKEERGKKVTARKMGEGKFTGRRAHRLQTNEAGNHPEETAQRRKSQKGAQRPATSQEGRDFVRYNPV</sequence>
<gene>
    <name evidence="2" type="ORF">NDU88_002651</name>
</gene>
<dbReference type="EMBL" id="JANPWB010000001">
    <property type="protein sequence ID" value="KAJ1215041.1"/>
    <property type="molecule type" value="Genomic_DNA"/>
</dbReference>
<feature type="compositionally biased region" description="Basic and acidic residues" evidence="1">
    <location>
        <begin position="108"/>
        <end position="118"/>
    </location>
</feature>
<evidence type="ECO:0000313" key="2">
    <source>
        <dbReference type="EMBL" id="KAJ1215041.1"/>
    </source>
</evidence>
<evidence type="ECO:0000256" key="1">
    <source>
        <dbReference type="SAM" id="MobiDB-lite"/>
    </source>
</evidence>
<dbReference type="Proteomes" id="UP001066276">
    <property type="component" value="Chromosome 1_1"/>
</dbReference>